<keyword evidence="6" id="KW-1185">Reference proteome</keyword>
<dbReference type="PANTHER" id="PTHR24252">
    <property type="entry name" value="ACROSIN-RELATED"/>
    <property type="match status" value="1"/>
</dbReference>
<feature type="region of interest" description="Disordered" evidence="4">
    <location>
        <begin position="297"/>
        <end position="441"/>
    </location>
</feature>
<keyword evidence="3" id="KW-0378">Hydrolase</keyword>
<feature type="domain" description="Peptidase S1" evidence="5">
    <location>
        <begin position="155"/>
        <end position="590"/>
    </location>
</feature>
<dbReference type="Pfam" id="PF00089">
    <property type="entry name" value="Trypsin"/>
    <property type="match status" value="2"/>
</dbReference>
<keyword evidence="1" id="KW-1015">Disulfide bond</keyword>
<dbReference type="Proteomes" id="UP000694867">
    <property type="component" value="Unplaced"/>
</dbReference>
<dbReference type="FunFam" id="2.40.10.10:FF:000068">
    <property type="entry name" value="transmembrane protease serine 2"/>
    <property type="match status" value="1"/>
</dbReference>
<dbReference type="SUPFAM" id="SSF50494">
    <property type="entry name" value="Trypsin-like serine proteases"/>
    <property type="match status" value="1"/>
</dbReference>
<evidence type="ECO:0000256" key="3">
    <source>
        <dbReference type="RuleBase" id="RU363034"/>
    </source>
</evidence>
<accession>A0AAJ7L3R9</accession>
<evidence type="ECO:0000256" key="2">
    <source>
        <dbReference type="ARBA" id="ARBA00024195"/>
    </source>
</evidence>
<evidence type="ECO:0000256" key="4">
    <source>
        <dbReference type="SAM" id="MobiDB-lite"/>
    </source>
</evidence>
<dbReference type="InterPro" id="IPR001254">
    <property type="entry name" value="Trypsin_dom"/>
</dbReference>
<name>A0AAJ7L3R9_9ACAR</name>
<reference evidence="7" key="1">
    <citation type="submission" date="2025-08" db="UniProtKB">
        <authorList>
            <consortium name="RefSeq"/>
        </authorList>
    </citation>
    <scope>IDENTIFICATION</scope>
</reference>
<dbReference type="InterPro" id="IPR009003">
    <property type="entry name" value="Peptidase_S1_PA"/>
</dbReference>
<dbReference type="Gene3D" id="2.40.10.10">
    <property type="entry name" value="Trypsin-like serine proteases"/>
    <property type="match status" value="2"/>
</dbReference>
<evidence type="ECO:0000256" key="1">
    <source>
        <dbReference type="ARBA" id="ARBA00023157"/>
    </source>
</evidence>
<feature type="compositionally biased region" description="Polar residues" evidence="4">
    <location>
        <begin position="412"/>
        <end position="441"/>
    </location>
</feature>
<evidence type="ECO:0000259" key="5">
    <source>
        <dbReference type="PROSITE" id="PS50240"/>
    </source>
</evidence>
<feature type="compositionally biased region" description="Polar residues" evidence="4">
    <location>
        <begin position="368"/>
        <end position="381"/>
    </location>
</feature>
<dbReference type="InterPro" id="IPR043504">
    <property type="entry name" value="Peptidase_S1_PA_chymotrypsin"/>
</dbReference>
<feature type="compositionally biased region" description="Low complexity" evidence="4">
    <location>
        <begin position="392"/>
        <end position="411"/>
    </location>
</feature>
<dbReference type="PROSITE" id="PS00135">
    <property type="entry name" value="TRYPSIN_SER"/>
    <property type="match status" value="1"/>
</dbReference>
<dbReference type="SMART" id="SM00020">
    <property type="entry name" value="Tryp_SPc"/>
    <property type="match status" value="1"/>
</dbReference>
<sequence>MSSSLRKTECVREREENGLHQNFWIFKYAHKFGAVPFHRLRHTNEWLFEERLCLLRDVQNNRLILRATETSYESSIGRTMKLGLILLALASPIVAITYDYRSEDTSERYVEDQLKSVSKKLRKPIDLSEFQKVCGIRELATANLARRRQIGVVRKYGAKDTPLENWPWMVKITQRNEETNEWELLCGGSLITRRYVITAAHCFSPVPKPVDDYAVHVFSYGAKISSNQDSEAKRVDGISLHPDYNPYLRYNDIAVVRLRVGLEPPFMAVCLPKPDLVNDDLMDRNLVVIGYGSTYDESESYEEETTTTSYGHRENSGASGRVRYHTSTRPIHDPVSNDDDDEDRRHSVYQQKNSTSQRNDQRPYHPVETSTPVYVPSTTKKSTYERERSTTKRSTYTSTRRPTSTTTQRSYESSTSSYVANKAQSYPAANQPSPQKATDQKFIQQESQYGQVYPQQGPYGFQPAVAFGQNQGRFRRFAERRQRGGPPSYSLREATITVISSDQCSQMYNKTDRQHLNRGIVSSQICAGNPEGGVDSCQGDSGGPLMTQDSAGRWTLVGIVSFGNSCARKGYPGVYTRVAAFNNYIEDAVDFTA</sequence>
<dbReference type="GeneID" id="100907459"/>
<feature type="compositionally biased region" description="Polar residues" evidence="4">
    <location>
        <begin position="348"/>
        <end position="358"/>
    </location>
</feature>
<dbReference type="InterPro" id="IPR018114">
    <property type="entry name" value="TRYPSIN_HIS"/>
</dbReference>
<dbReference type="PROSITE" id="PS50240">
    <property type="entry name" value="TRYPSIN_DOM"/>
    <property type="match status" value="1"/>
</dbReference>
<dbReference type="RefSeq" id="XP_018494899.1">
    <property type="nucleotide sequence ID" value="XM_018639383.1"/>
</dbReference>
<dbReference type="PROSITE" id="PS00134">
    <property type="entry name" value="TRYPSIN_HIS"/>
    <property type="match status" value="1"/>
</dbReference>
<proteinExistence type="inferred from homology"/>
<dbReference type="FunFam" id="2.40.10.10:FF:000002">
    <property type="entry name" value="Transmembrane protease serine"/>
    <property type="match status" value="1"/>
</dbReference>
<dbReference type="PANTHER" id="PTHR24252:SF7">
    <property type="entry name" value="HYALIN"/>
    <property type="match status" value="1"/>
</dbReference>
<keyword evidence="3" id="KW-0720">Serine protease</keyword>
<dbReference type="AlphaFoldDB" id="A0AAJ7L3R9"/>
<comment type="similarity">
    <text evidence="2">Belongs to the peptidase S1 family. CLIP subfamily.</text>
</comment>
<organism evidence="6 7">
    <name type="scientific">Galendromus occidentalis</name>
    <name type="common">western predatory mite</name>
    <dbReference type="NCBI Taxonomy" id="34638"/>
    <lineage>
        <taxon>Eukaryota</taxon>
        <taxon>Metazoa</taxon>
        <taxon>Ecdysozoa</taxon>
        <taxon>Arthropoda</taxon>
        <taxon>Chelicerata</taxon>
        <taxon>Arachnida</taxon>
        <taxon>Acari</taxon>
        <taxon>Parasitiformes</taxon>
        <taxon>Mesostigmata</taxon>
        <taxon>Gamasina</taxon>
        <taxon>Phytoseioidea</taxon>
        <taxon>Phytoseiidae</taxon>
        <taxon>Typhlodrominae</taxon>
        <taxon>Galendromus</taxon>
    </lineage>
</organism>
<dbReference type="KEGG" id="goe:100907459"/>
<gene>
    <name evidence="7" type="primary">LOC100907459</name>
</gene>
<dbReference type="GO" id="GO:0006508">
    <property type="term" value="P:proteolysis"/>
    <property type="evidence" value="ECO:0007669"/>
    <property type="project" value="UniProtKB-KW"/>
</dbReference>
<keyword evidence="3" id="KW-0645">Protease</keyword>
<dbReference type="CDD" id="cd00190">
    <property type="entry name" value="Tryp_SPc"/>
    <property type="match status" value="1"/>
</dbReference>
<evidence type="ECO:0000313" key="7">
    <source>
        <dbReference type="RefSeq" id="XP_018494899.1"/>
    </source>
</evidence>
<dbReference type="GO" id="GO:0004252">
    <property type="term" value="F:serine-type endopeptidase activity"/>
    <property type="evidence" value="ECO:0007669"/>
    <property type="project" value="InterPro"/>
</dbReference>
<dbReference type="InterPro" id="IPR033116">
    <property type="entry name" value="TRYPSIN_SER"/>
</dbReference>
<evidence type="ECO:0000313" key="6">
    <source>
        <dbReference type="Proteomes" id="UP000694867"/>
    </source>
</evidence>
<protein>
    <submittedName>
        <fullName evidence="7">Uncharacterized protein LOC100907459</fullName>
    </submittedName>
</protein>